<keyword evidence="7" id="KW-1185">Reference proteome</keyword>
<feature type="domain" description="Amidohydrolase 3" evidence="4">
    <location>
        <begin position="45"/>
        <end position="527"/>
    </location>
</feature>
<evidence type="ECO:0000259" key="5">
    <source>
        <dbReference type="Pfam" id="PF22039"/>
    </source>
</evidence>
<dbReference type="EMBL" id="WEGH01000004">
    <property type="protein sequence ID" value="MQY08339.1"/>
    <property type="molecule type" value="Genomic_DNA"/>
</dbReference>
<sequence length="529" mass="56289">MSTLYTARRIHTMDPGVPQATGVLVDDGRILAVGDAADLRAGAARVVDFGDAVLTPGLVDGHAHPVSGTIRTIGVDLSDALDLDAVRAALAAARADLAPGRWLLGWGLNPVVFGGAAPTAAALGPALEGVPALVDLYDAHSAVVSPEALRIAGIDGPRAFASSAEIVCDADGVPTGYLLEAEALQIIDEVLPEPGADELVPLLERTLRDMAAAGLTGLHAMDFLDPAHELVTRLEAAGELPLRIGFNPWVMPDDPGPETVLARQGLKGRRWRVEGVKLFVDGTIDGGTAWLERPDVHGQGLEPLWRDFDRFRETVTTLHRAGVNVAVHAIGDRAVREVLTIFGDLRDRFGPLARHRIEHVETVPDEVVRAFGDRAAAASMQPLHCTCFNNPDRSDSWSRRLGDGRVDDGFRWSDVRAAGGVLALGSDWPIAPFDPRWTMADARLRRRFDRPDAEPMQKEQALTALQALEGYTTHAALAAGEEDHRGRVAAGHDADFTVFAGDPLTTAPEELGTLPVVATVVAGTPVHGG</sequence>
<dbReference type="EC" id="3.5.1.91" evidence="6"/>
<accession>A0A7K0C4G1</accession>
<dbReference type="Gene3D" id="3.10.310.70">
    <property type="match status" value="1"/>
</dbReference>
<dbReference type="Pfam" id="PF07969">
    <property type="entry name" value="Amidohydro_3"/>
    <property type="match status" value="1"/>
</dbReference>
<keyword evidence="1" id="KW-0479">Metal-binding</keyword>
<dbReference type="Proteomes" id="UP000487268">
    <property type="component" value="Unassembled WGS sequence"/>
</dbReference>
<evidence type="ECO:0000259" key="4">
    <source>
        <dbReference type="Pfam" id="PF07969"/>
    </source>
</evidence>
<proteinExistence type="predicted"/>
<dbReference type="Gene3D" id="2.30.40.10">
    <property type="entry name" value="Urease, subunit C, domain 1"/>
    <property type="match status" value="1"/>
</dbReference>
<protein>
    <submittedName>
        <fullName evidence="6">N-substituted formamide deformylase</fullName>
        <ecNumber evidence="6">3.5.1.91</ecNumber>
    </submittedName>
</protein>
<dbReference type="InterPro" id="IPR011059">
    <property type="entry name" value="Metal-dep_hydrolase_composite"/>
</dbReference>
<dbReference type="SUPFAM" id="SSF51338">
    <property type="entry name" value="Composite domain of metallo-dependent hydrolases"/>
    <property type="match status" value="1"/>
</dbReference>
<dbReference type="InterPro" id="IPR013108">
    <property type="entry name" value="Amidohydro_3"/>
</dbReference>
<dbReference type="SUPFAM" id="SSF51556">
    <property type="entry name" value="Metallo-dependent hydrolases"/>
    <property type="match status" value="1"/>
</dbReference>
<name>A0A7K0C4G1_9ACTN</name>
<organism evidence="6 7">
    <name type="scientific">Actinomadura macrotermitis</name>
    <dbReference type="NCBI Taxonomy" id="2585200"/>
    <lineage>
        <taxon>Bacteria</taxon>
        <taxon>Bacillati</taxon>
        <taxon>Actinomycetota</taxon>
        <taxon>Actinomycetes</taxon>
        <taxon>Streptosporangiales</taxon>
        <taxon>Thermomonosporaceae</taxon>
        <taxon>Actinomadura</taxon>
    </lineage>
</organism>
<gene>
    <name evidence="6" type="primary">nfdA_2</name>
    <name evidence="6" type="ORF">ACRB68_64460</name>
</gene>
<dbReference type="PANTHER" id="PTHR22642:SF2">
    <property type="entry name" value="PROTEIN LONG AFTER FAR-RED 3"/>
    <property type="match status" value="1"/>
</dbReference>
<comment type="caution">
    <text evidence="6">The sequence shown here is derived from an EMBL/GenBank/DDBJ whole genome shotgun (WGS) entry which is preliminary data.</text>
</comment>
<dbReference type="Pfam" id="PF22039">
    <property type="entry name" value="HUTI_composite_bact"/>
    <property type="match status" value="1"/>
</dbReference>
<evidence type="ECO:0000313" key="7">
    <source>
        <dbReference type="Proteomes" id="UP000487268"/>
    </source>
</evidence>
<dbReference type="InterPro" id="IPR033932">
    <property type="entry name" value="YtcJ-like"/>
</dbReference>
<keyword evidence="2 6" id="KW-0378">Hydrolase</keyword>
<dbReference type="GO" id="GO:0046872">
    <property type="term" value="F:metal ion binding"/>
    <property type="evidence" value="ECO:0007669"/>
    <property type="project" value="UniProtKB-KW"/>
</dbReference>
<dbReference type="GO" id="GO:0016810">
    <property type="term" value="F:hydrolase activity, acting on carbon-nitrogen (but not peptide) bonds"/>
    <property type="evidence" value="ECO:0007669"/>
    <property type="project" value="InterPro"/>
</dbReference>
<evidence type="ECO:0000256" key="2">
    <source>
        <dbReference type="ARBA" id="ARBA00022801"/>
    </source>
</evidence>
<dbReference type="InterPro" id="IPR032466">
    <property type="entry name" value="Metal_Hydrolase"/>
</dbReference>
<feature type="domain" description="Aminodeoxyfutalosine deaminase/Imidazolonepropionase-like composite" evidence="5">
    <location>
        <begin position="22"/>
        <end position="41"/>
    </location>
</feature>
<dbReference type="CDD" id="cd01300">
    <property type="entry name" value="YtcJ_like"/>
    <property type="match status" value="1"/>
</dbReference>
<dbReference type="OrthoDB" id="3173428at2"/>
<dbReference type="RefSeq" id="WP_153539057.1">
    <property type="nucleotide sequence ID" value="NZ_WEGH01000004.1"/>
</dbReference>
<evidence type="ECO:0000256" key="1">
    <source>
        <dbReference type="ARBA" id="ARBA00022723"/>
    </source>
</evidence>
<reference evidence="6 7" key="1">
    <citation type="submission" date="2019-10" db="EMBL/GenBank/DDBJ databases">
        <title>Actinomadura rubteroloni sp. nov. and Actinomadura macrotermitis sp. nov., isolated from the gut of fungus growing-termite Macrotermes natalensis.</title>
        <authorList>
            <person name="Benndorf R."/>
            <person name="Martin K."/>
            <person name="Kuefner M."/>
            <person name="De Beer W."/>
            <person name="Kaster A.-K."/>
            <person name="Vollmers J."/>
            <person name="Poulsen M."/>
            <person name="Beemelmanns C."/>
        </authorList>
    </citation>
    <scope>NUCLEOTIDE SEQUENCE [LARGE SCALE GENOMIC DNA]</scope>
    <source>
        <strain evidence="6 7">RB68</strain>
    </source>
</reference>
<evidence type="ECO:0000313" key="6">
    <source>
        <dbReference type="EMBL" id="MQY08339.1"/>
    </source>
</evidence>
<dbReference type="InterPro" id="IPR054418">
    <property type="entry name" value="MQNX/HUTI_composite_N"/>
</dbReference>
<keyword evidence="3" id="KW-0862">Zinc</keyword>
<evidence type="ECO:0000256" key="3">
    <source>
        <dbReference type="ARBA" id="ARBA00022833"/>
    </source>
</evidence>
<dbReference type="PANTHER" id="PTHR22642">
    <property type="entry name" value="IMIDAZOLONEPROPIONASE"/>
    <property type="match status" value="1"/>
</dbReference>
<dbReference type="Gene3D" id="3.20.20.140">
    <property type="entry name" value="Metal-dependent hydrolases"/>
    <property type="match status" value="1"/>
</dbReference>
<dbReference type="AlphaFoldDB" id="A0A7K0C4G1"/>